<reference evidence="1 2" key="1">
    <citation type="submission" date="2021-11" db="EMBL/GenBank/DDBJ databases">
        <authorList>
            <person name="Oh E.-T."/>
            <person name="Kim S.-B."/>
        </authorList>
    </citation>
    <scope>NUCLEOTIDE SEQUENCE [LARGE SCALE GENOMIC DNA]</scope>
    <source>
        <strain evidence="1 2">MMS20-SJTN17</strain>
    </source>
</reference>
<comment type="caution">
    <text evidence="1">The sequence shown here is derived from an EMBL/GenBank/DDBJ whole genome shotgun (WGS) entry which is preliminary data.</text>
</comment>
<evidence type="ECO:0000313" key="2">
    <source>
        <dbReference type="Proteomes" id="UP001430614"/>
    </source>
</evidence>
<dbReference type="PANTHER" id="PTHR35175">
    <property type="entry name" value="DUF1289 DOMAIN-CONTAINING PROTEIN"/>
    <property type="match status" value="1"/>
</dbReference>
<evidence type="ECO:0000313" key="1">
    <source>
        <dbReference type="EMBL" id="MCC8401834.1"/>
    </source>
</evidence>
<dbReference type="RefSeq" id="WP_230560722.1">
    <property type="nucleotide sequence ID" value="NZ_JAJITC010000004.1"/>
</dbReference>
<name>A0ABS8KBJ0_9BURK</name>
<gene>
    <name evidence="1" type="ORF">LJ655_08005</name>
</gene>
<dbReference type="Pfam" id="PF06945">
    <property type="entry name" value="DUF1289"/>
    <property type="match status" value="1"/>
</dbReference>
<dbReference type="Proteomes" id="UP001430614">
    <property type="component" value="Unassembled WGS sequence"/>
</dbReference>
<organism evidence="1 2">
    <name type="scientific">Paraburkholderia translucens</name>
    <dbReference type="NCBI Taxonomy" id="2886945"/>
    <lineage>
        <taxon>Bacteria</taxon>
        <taxon>Pseudomonadati</taxon>
        <taxon>Pseudomonadota</taxon>
        <taxon>Betaproteobacteria</taxon>
        <taxon>Burkholderiales</taxon>
        <taxon>Burkholderiaceae</taxon>
        <taxon>Paraburkholderia</taxon>
    </lineage>
</organism>
<dbReference type="EMBL" id="JAJITC010000004">
    <property type="protein sequence ID" value="MCC8401834.1"/>
    <property type="molecule type" value="Genomic_DNA"/>
</dbReference>
<keyword evidence="2" id="KW-1185">Reference proteome</keyword>
<proteinExistence type="predicted"/>
<protein>
    <submittedName>
        <fullName evidence="1">DUF1289 domain-containing protein</fullName>
    </submittedName>
</protein>
<sequence length="81" mass="8798">MASGNDHADRNDDGCVPSPCISVCRMDATTGWCEGCLRTIDEIAGWSTFDDAAKRTVWDAIEARHAESMATHPASKTKAQR</sequence>
<dbReference type="InterPro" id="IPR010710">
    <property type="entry name" value="DUF1289"/>
</dbReference>
<accession>A0ABS8KBJ0</accession>
<dbReference type="PANTHER" id="PTHR35175:SF2">
    <property type="entry name" value="DUF1289 DOMAIN-CONTAINING PROTEIN"/>
    <property type="match status" value="1"/>
</dbReference>